<feature type="compositionally biased region" description="Polar residues" evidence="1">
    <location>
        <begin position="1"/>
        <end position="15"/>
    </location>
</feature>
<keyword evidence="3" id="KW-1185">Reference proteome</keyword>
<reference evidence="2" key="1">
    <citation type="submission" date="2018-12" db="EMBL/GenBank/DDBJ databases">
        <authorList>
            <person name="Shneider M.M."/>
            <person name="Kabanova A.P."/>
            <person name="Korzhenkov A.A."/>
            <person name="Toschakov S.V."/>
            <person name="Miroshnikov K.A."/>
        </authorList>
    </citation>
    <scope>NUCLEOTIDE SEQUENCE [LARGE SCALE GENOMIC DNA]</scope>
</reference>
<evidence type="ECO:0000313" key="2">
    <source>
        <dbReference type="EMBL" id="AZV02341.1"/>
    </source>
</evidence>
<feature type="compositionally biased region" description="Basic and acidic residues" evidence="1">
    <location>
        <begin position="18"/>
        <end position="43"/>
    </location>
</feature>
<dbReference type="EMBL" id="MK290739">
    <property type="protein sequence ID" value="AZV02341.1"/>
    <property type="molecule type" value="Genomic_DNA"/>
</dbReference>
<gene>
    <name evidence="2" type="ORF">Q19_08</name>
</gene>
<protein>
    <submittedName>
        <fullName evidence="2">Uncharacterized protein</fullName>
    </submittedName>
</protein>
<organism evidence="2 3">
    <name type="scientific">Pectobacterium phage Q19</name>
    <dbReference type="NCBI Taxonomy" id="2500576"/>
    <lineage>
        <taxon>Viruses</taxon>
        <taxon>Duplodnaviria</taxon>
        <taxon>Heunggongvirae</taxon>
        <taxon>Uroviricota</taxon>
        <taxon>Caudoviricetes</taxon>
        <taxon>Autographivirales</taxon>
        <taxon>Autotranscriptaviridae</taxon>
        <taxon>Studiervirinae</taxon>
        <taxon>Maklayavirus</taxon>
        <taxon>Maklayavirus Q19</taxon>
    </lineage>
</organism>
<proteinExistence type="predicted"/>
<evidence type="ECO:0000256" key="1">
    <source>
        <dbReference type="SAM" id="MobiDB-lite"/>
    </source>
</evidence>
<evidence type="ECO:0000313" key="3">
    <source>
        <dbReference type="Proteomes" id="UP000434467"/>
    </source>
</evidence>
<name>A0A678ZK92_9CAUD</name>
<dbReference type="Proteomes" id="UP000434467">
    <property type="component" value="Segment"/>
</dbReference>
<accession>A0A678ZK92</accession>
<sequence>MSNATFSSTAQNFVKTVTKADKVKSDPTYNRENDESKANAQDRMRKRKKTIRGTSIKRDWVETL</sequence>
<feature type="region of interest" description="Disordered" evidence="1">
    <location>
        <begin position="1"/>
        <end position="55"/>
    </location>
</feature>